<evidence type="ECO:0008006" key="3">
    <source>
        <dbReference type="Google" id="ProtNLM"/>
    </source>
</evidence>
<accession>A0A419T2L0</accession>
<keyword evidence="2" id="KW-1185">Reference proteome</keyword>
<gene>
    <name evidence="1" type="ORF">BET01_19705</name>
</gene>
<evidence type="ECO:0000313" key="1">
    <source>
        <dbReference type="EMBL" id="RKD31747.1"/>
    </source>
</evidence>
<dbReference type="RefSeq" id="WP_120196911.1">
    <property type="nucleotide sequence ID" value="NZ_MCIA01000016.1"/>
</dbReference>
<dbReference type="OrthoDB" id="279611at2"/>
<reference evidence="1 2" key="1">
    <citation type="submission" date="2016-08" db="EMBL/GenBank/DDBJ databases">
        <title>A new outlook on sporulation: Clostridium algidixylanolyticum.</title>
        <authorList>
            <person name="Poppleton D.I."/>
            <person name="Gribaldo S."/>
        </authorList>
    </citation>
    <scope>NUCLEOTIDE SEQUENCE [LARGE SCALE GENOMIC DNA]</scope>
    <source>
        <strain evidence="1 2">SPL73</strain>
    </source>
</reference>
<dbReference type="InterPro" id="IPR017850">
    <property type="entry name" value="Alkaline_phosphatase_core_sf"/>
</dbReference>
<dbReference type="Proteomes" id="UP000284277">
    <property type="component" value="Unassembled WGS sequence"/>
</dbReference>
<dbReference type="EMBL" id="MCIA01000016">
    <property type="protein sequence ID" value="RKD31747.1"/>
    <property type="molecule type" value="Genomic_DNA"/>
</dbReference>
<evidence type="ECO:0000313" key="2">
    <source>
        <dbReference type="Proteomes" id="UP000284277"/>
    </source>
</evidence>
<organism evidence="1 2">
    <name type="scientific">Lacrimispora algidixylanolytica</name>
    <dbReference type="NCBI Taxonomy" id="94868"/>
    <lineage>
        <taxon>Bacteria</taxon>
        <taxon>Bacillati</taxon>
        <taxon>Bacillota</taxon>
        <taxon>Clostridia</taxon>
        <taxon>Lachnospirales</taxon>
        <taxon>Lachnospiraceae</taxon>
        <taxon>Lacrimispora</taxon>
    </lineage>
</organism>
<comment type="caution">
    <text evidence="1">The sequence shown here is derived from an EMBL/GenBank/DDBJ whole genome shotgun (WGS) entry which is preliminary data.</text>
</comment>
<dbReference type="SUPFAM" id="SSF53649">
    <property type="entry name" value="Alkaline phosphatase-like"/>
    <property type="match status" value="1"/>
</dbReference>
<proteinExistence type="predicted"/>
<sequence length="399" mass="46535">MNTIIIHLESISMIHLQQFQELYYKLYNLPIKRIWFNNFYSTSTSTIMAIADVLSGDMSKYETSISSSRLKDSKPHILSLNKVIPNSKALFYPPFWSSSDLFSLKQLFPNFELFGSYSCFRNEIRNYLNKYNDFTLFIYDGSSSLAMLENAEINNESYLEQWYKGKLRTIETVYFVIECLFASKLQDKVQLVIYGDHGNDFLTHKSGRGHTHCFEPYNDLTHVPLIYYHPRLDNQHVEKVFSMKNLYALIINGLCNNADNNNFTQFLYEQESFAFARNLYSMQSEAEIGLKKAYSITDGTYSLIVSSSGVEMYANSFDPTNHCNLLTYFTMQTNGMLVYKVSKGMSKQFSYVINEKRAREIINEYIILKSKLYEAIKEVSRDANKFLFEELDFNTINHI</sequence>
<dbReference type="Gene3D" id="3.40.720.10">
    <property type="entry name" value="Alkaline Phosphatase, subunit A"/>
    <property type="match status" value="1"/>
</dbReference>
<name>A0A419T2L0_9FIRM</name>
<protein>
    <recommendedName>
        <fullName evidence="3">Sulfatase N-terminal domain-containing protein</fullName>
    </recommendedName>
</protein>
<dbReference type="AlphaFoldDB" id="A0A419T2L0"/>